<keyword evidence="2" id="KW-1185">Reference proteome</keyword>
<proteinExistence type="predicted"/>
<dbReference type="RefSeq" id="WP_073603638.1">
    <property type="nucleotide sequence ID" value="NZ_FQXZ01000017.1"/>
</dbReference>
<dbReference type="EMBL" id="FQXZ01000017">
    <property type="protein sequence ID" value="SHI14682.1"/>
    <property type="molecule type" value="Genomic_DNA"/>
</dbReference>
<dbReference type="AlphaFoldDB" id="A0A1M5YRK0"/>
<dbReference type="Proteomes" id="UP000184608">
    <property type="component" value="Unassembled WGS sequence"/>
</dbReference>
<gene>
    <name evidence="1" type="ORF">VA7868_01931</name>
</gene>
<organism evidence="1 2">
    <name type="scientific">Vibrio aerogenes CECT 7868</name>
    <dbReference type="NCBI Taxonomy" id="1216006"/>
    <lineage>
        <taxon>Bacteria</taxon>
        <taxon>Pseudomonadati</taxon>
        <taxon>Pseudomonadota</taxon>
        <taxon>Gammaproteobacteria</taxon>
        <taxon>Vibrionales</taxon>
        <taxon>Vibrionaceae</taxon>
        <taxon>Vibrio</taxon>
    </lineage>
</organism>
<accession>A0A1M5YRK0</accession>
<reference evidence="1 2" key="1">
    <citation type="submission" date="2016-11" db="EMBL/GenBank/DDBJ databases">
        <authorList>
            <person name="Jaros S."/>
            <person name="Januszkiewicz K."/>
            <person name="Wedrychowicz H."/>
        </authorList>
    </citation>
    <scope>NUCLEOTIDE SEQUENCE [LARGE SCALE GENOMIC DNA]</scope>
    <source>
        <strain evidence="1 2">CECT 7868</strain>
    </source>
</reference>
<evidence type="ECO:0000313" key="2">
    <source>
        <dbReference type="Proteomes" id="UP000184608"/>
    </source>
</evidence>
<name>A0A1M5YRK0_9VIBR</name>
<sequence length="175" mass="20839">MVPITYNRFKASIIAFGKYPSEQYDNVIGSLKLDKELAKAFMIKDRNTDKDIFISDKAIRAWFNHIRYWNIVDRIEGKLTEKGKDIYNNDFDRSLEIHLRKEIESQGYDLDGLLQSIHTGHSNENNLPTLDNWYRKWGTDYPKTRFKQLVQLLIGMNRIVKRQHFLFYEVHHDNA</sequence>
<evidence type="ECO:0000313" key="1">
    <source>
        <dbReference type="EMBL" id="SHI14682.1"/>
    </source>
</evidence>
<dbReference type="STRING" id="1216006.VA7868_01931"/>
<protein>
    <submittedName>
        <fullName evidence="1">Uncharacterized protein</fullName>
    </submittedName>
</protein>